<feature type="compositionally biased region" description="Low complexity" evidence="2">
    <location>
        <begin position="325"/>
        <end position="343"/>
    </location>
</feature>
<dbReference type="OrthoDB" id="2505754at2759"/>
<feature type="compositionally biased region" description="Polar residues" evidence="2">
    <location>
        <begin position="267"/>
        <end position="276"/>
    </location>
</feature>
<evidence type="ECO:0000256" key="2">
    <source>
        <dbReference type="SAM" id="MobiDB-lite"/>
    </source>
</evidence>
<dbReference type="EMBL" id="BLZA01000030">
    <property type="protein sequence ID" value="GHJ88248.1"/>
    <property type="molecule type" value="Genomic_DNA"/>
</dbReference>
<feature type="compositionally biased region" description="Low complexity" evidence="2">
    <location>
        <begin position="460"/>
        <end position="501"/>
    </location>
</feature>
<feature type="compositionally biased region" description="Low complexity" evidence="2">
    <location>
        <begin position="277"/>
        <end position="288"/>
    </location>
</feature>
<feature type="compositionally biased region" description="Gly residues" evidence="2">
    <location>
        <begin position="251"/>
        <end position="260"/>
    </location>
</feature>
<sequence length="517" mass="53427">MSPDAHAIQPAEDTASAVMVAATPPLAPDDLTQEEPEIHTLRARIAHLDTSLAAAEQSNVELETRHANLSATLAHVQRELAELSASSKFIAAAKEAVDKELAAEKRRRELAEETVDVLRGKVDDARKAFGTMQKQDKRASTLGGGVPGVETLSLDALGFTDDTTKPNDPPSSVRTNTHKSKRTSMLVGRRSSNASDQPDPASLLLSPPQVGSILTTPVLPQAPINAQGLRELRLATGGTSAWSATGMPLSPGGGGAGSGSGAATTTNAQETDPAPTSSSSSSSNRWSSLNFGSAGVKSSPGKPTSRGLKEAEDPVEELDHPVDLARPAPASHRISSSSITSARGTTVDLTATPPLHNNQPTDNADRSSIPSLHAEIIQLRSQLVESQEARAASEECLKALREFIASGGPSRAAGTDADDAQNGGIEGIKLPPLPTDRDPEDDRMPLPLPQSPPPQKRTTSSGWGLGLWRSSPNPASVPAPATTSQGASTSTPGPSAASSPALGIVPVPNADEHGSST</sequence>
<feature type="region of interest" description="Disordered" evidence="2">
    <location>
        <begin position="243"/>
        <end position="367"/>
    </location>
</feature>
<feature type="region of interest" description="Disordered" evidence="2">
    <location>
        <begin position="158"/>
        <end position="208"/>
    </location>
</feature>
<reference evidence="3" key="1">
    <citation type="submission" date="2020-07" db="EMBL/GenBank/DDBJ databases">
        <title>Draft Genome Sequence of a Deep-Sea Yeast, Naganishia (Cryptococcus) liquefaciens strain N6.</title>
        <authorList>
            <person name="Han Y.W."/>
            <person name="Kajitani R."/>
            <person name="Morimoto H."/>
            <person name="Parhat M."/>
            <person name="Tsubouchi H."/>
            <person name="Bakenova O."/>
            <person name="Ogata M."/>
            <person name="Argunhan B."/>
            <person name="Aoki R."/>
            <person name="Kajiwara S."/>
            <person name="Itoh T."/>
            <person name="Iwasaki H."/>
        </authorList>
    </citation>
    <scope>NUCLEOTIDE SEQUENCE</scope>
    <source>
        <strain evidence="3">N6</strain>
    </source>
</reference>
<keyword evidence="4" id="KW-1185">Reference proteome</keyword>
<feature type="compositionally biased region" description="Polar residues" evidence="2">
    <location>
        <begin position="355"/>
        <end position="367"/>
    </location>
</feature>
<feature type="compositionally biased region" description="Basic and acidic residues" evidence="2">
    <location>
        <begin position="307"/>
        <end position="323"/>
    </location>
</feature>
<accession>A0A8H3TWQ9</accession>
<name>A0A8H3TWQ9_9TREE</name>
<keyword evidence="1" id="KW-0175">Coiled coil</keyword>
<protein>
    <submittedName>
        <fullName evidence="3">Uncharacterized protein</fullName>
    </submittedName>
</protein>
<evidence type="ECO:0000256" key="1">
    <source>
        <dbReference type="SAM" id="Coils"/>
    </source>
</evidence>
<feature type="compositionally biased region" description="Pro residues" evidence="2">
    <location>
        <begin position="446"/>
        <end position="455"/>
    </location>
</feature>
<proteinExistence type="predicted"/>
<evidence type="ECO:0000313" key="3">
    <source>
        <dbReference type="EMBL" id="GHJ88248.1"/>
    </source>
</evidence>
<dbReference type="Proteomes" id="UP000620104">
    <property type="component" value="Unassembled WGS sequence"/>
</dbReference>
<comment type="caution">
    <text evidence="3">The sequence shown here is derived from an EMBL/GenBank/DDBJ whole genome shotgun (WGS) entry which is preliminary data.</text>
</comment>
<organism evidence="3 4">
    <name type="scientific">Naganishia liquefaciens</name>
    <dbReference type="NCBI Taxonomy" id="104408"/>
    <lineage>
        <taxon>Eukaryota</taxon>
        <taxon>Fungi</taxon>
        <taxon>Dikarya</taxon>
        <taxon>Basidiomycota</taxon>
        <taxon>Agaricomycotina</taxon>
        <taxon>Tremellomycetes</taxon>
        <taxon>Filobasidiales</taxon>
        <taxon>Filobasidiaceae</taxon>
        <taxon>Naganishia</taxon>
    </lineage>
</organism>
<feature type="region of interest" description="Disordered" evidence="2">
    <location>
        <begin position="1"/>
        <end position="31"/>
    </location>
</feature>
<feature type="coiled-coil region" evidence="1">
    <location>
        <begin position="45"/>
        <end position="128"/>
    </location>
</feature>
<gene>
    <name evidence="3" type="ORF">NliqN6_4650</name>
</gene>
<feature type="region of interest" description="Disordered" evidence="2">
    <location>
        <begin position="407"/>
        <end position="517"/>
    </location>
</feature>
<evidence type="ECO:0000313" key="4">
    <source>
        <dbReference type="Proteomes" id="UP000620104"/>
    </source>
</evidence>
<feature type="compositionally biased region" description="Basic and acidic residues" evidence="2">
    <location>
        <begin position="435"/>
        <end position="444"/>
    </location>
</feature>
<dbReference type="AlphaFoldDB" id="A0A8H3TWQ9"/>